<dbReference type="Proteomes" id="UP000218334">
    <property type="component" value="Unassembled WGS sequence"/>
</dbReference>
<feature type="transmembrane region" description="Helical" evidence="1">
    <location>
        <begin position="97"/>
        <end position="122"/>
    </location>
</feature>
<keyword evidence="4" id="KW-1185">Reference proteome</keyword>
<keyword evidence="1" id="KW-0812">Transmembrane</keyword>
<name>A0A2H3BA10_9AGAR</name>
<evidence type="ECO:0000259" key="2">
    <source>
        <dbReference type="Pfam" id="PF20152"/>
    </source>
</evidence>
<feature type="transmembrane region" description="Helical" evidence="1">
    <location>
        <begin position="20"/>
        <end position="41"/>
    </location>
</feature>
<dbReference type="PANTHER" id="PTHR40465">
    <property type="entry name" value="CHROMOSOME 1, WHOLE GENOME SHOTGUN SEQUENCE"/>
    <property type="match status" value="1"/>
</dbReference>
<feature type="transmembrane region" description="Helical" evidence="1">
    <location>
        <begin position="252"/>
        <end position="273"/>
    </location>
</feature>
<accession>A0A2H3BA10</accession>
<keyword evidence="1" id="KW-1133">Transmembrane helix</keyword>
<reference evidence="4" key="1">
    <citation type="journal article" date="2017" name="Nat. Ecol. Evol.">
        <title>Genome expansion and lineage-specific genetic innovations in the forest pathogenic fungi Armillaria.</title>
        <authorList>
            <person name="Sipos G."/>
            <person name="Prasanna A.N."/>
            <person name="Walter M.C."/>
            <person name="O'Connor E."/>
            <person name="Balint B."/>
            <person name="Krizsan K."/>
            <person name="Kiss B."/>
            <person name="Hess J."/>
            <person name="Varga T."/>
            <person name="Slot J."/>
            <person name="Riley R."/>
            <person name="Boka B."/>
            <person name="Rigling D."/>
            <person name="Barry K."/>
            <person name="Lee J."/>
            <person name="Mihaltcheva S."/>
            <person name="LaButti K."/>
            <person name="Lipzen A."/>
            <person name="Waldron R."/>
            <person name="Moloney N.M."/>
            <person name="Sperisen C."/>
            <person name="Kredics L."/>
            <person name="Vagvoelgyi C."/>
            <person name="Patrignani A."/>
            <person name="Fitzpatrick D."/>
            <person name="Nagy I."/>
            <person name="Doyle S."/>
            <person name="Anderson J.B."/>
            <person name="Grigoriev I.V."/>
            <person name="Gueldener U."/>
            <person name="Muensterkoetter M."/>
            <person name="Nagy L.G."/>
        </authorList>
    </citation>
    <scope>NUCLEOTIDE SEQUENCE [LARGE SCALE GENOMIC DNA]</scope>
    <source>
        <strain evidence="4">28-4</strain>
    </source>
</reference>
<feature type="domain" description="DUF6534" evidence="2">
    <location>
        <begin position="190"/>
        <end position="277"/>
    </location>
</feature>
<dbReference type="AlphaFoldDB" id="A0A2H3BA10"/>
<organism evidence="3 4">
    <name type="scientific">Armillaria solidipes</name>
    <dbReference type="NCBI Taxonomy" id="1076256"/>
    <lineage>
        <taxon>Eukaryota</taxon>
        <taxon>Fungi</taxon>
        <taxon>Dikarya</taxon>
        <taxon>Basidiomycota</taxon>
        <taxon>Agaricomycotina</taxon>
        <taxon>Agaricomycetes</taxon>
        <taxon>Agaricomycetidae</taxon>
        <taxon>Agaricales</taxon>
        <taxon>Marasmiineae</taxon>
        <taxon>Physalacriaceae</taxon>
        <taxon>Armillaria</taxon>
    </lineage>
</organism>
<feature type="transmembrane region" description="Helical" evidence="1">
    <location>
        <begin position="183"/>
        <end position="205"/>
    </location>
</feature>
<dbReference type="PANTHER" id="PTHR40465:SF1">
    <property type="entry name" value="DUF6534 DOMAIN-CONTAINING PROTEIN"/>
    <property type="match status" value="1"/>
</dbReference>
<evidence type="ECO:0000313" key="3">
    <source>
        <dbReference type="EMBL" id="PBK67701.1"/>
    </source>
</evidence>
<evidence type="ECO:0000256" key="1">
    <source>
        <dbReference type="SAM" id="Phobius"/>
    </source>
</evidence>
<proteinExistence type="predicted"/>
<evidence type="ECO:0000313" key="4">
    <source>
        <dbReference type="Proteomes" id="UP000218334"/>
    </source>
</evidence>
<protein>
    <recommendedName>
        <fullName evidence="2">DUF6534 domain-containing protein</fullName>
    </recommendedName>
</protein>
<dbReference type="Pfam" id="PF20152">
    <property type="entry name" value="DUF6534"/>
    <property type="match status" value="1"/>
</dbReference>
<dbReference type="EMBL" id="KZ293435">
    <property type="protein sequence ID" value="PBK67701.1"/>
    <property type="molecule type" value="Genomic_DNA"/>
</dbReference>
<sequence>MSDIPYYPQELLSRTFGSIHIGATLAAILFGVTNLQAVTYYKKYRNDWWVYKCTVALLWALDALHVALSTQSLYIILINYGSFAGPTFNSTRWSFQLQLVISVFVSVGVQCAAMEMSLGVIFTDLSRGLPFWLWLPRLVPESFLFVTCEKWFIPASAARIDLFRYNPGYSYDTGSFVSERSTFVFFATLALSDFVIAIWMCYYLYQSKAAASFSTMASMLLGLMRLILVSGLATSACSLLVLITYAAARDALFYLAIDFILPKLYINSFLAMLNRRQEHQANKSPIQYEGHLNPPVVRIIQTTENSVEETNINIPLKEMQRVHSSDELDQSKRVLTCEV</sequence>
<keyword evidence="1" id="KW-0472">Membrane</keyword>
<feature type="transmembrane region" description="Helical" evidence="1">
    <location>
        <begin position="53"/>
        <end position="77"/>
    </location>
</feature>
<feature type="transmembrane region" description="Helical" evidence="1">
    <location>
        <begin position="226"/>
        <end position="246"/>
    </location>
</feature>
<gene>
    <name evidence="3" type="ORF">ARMSODRAFT_1020231</name>
</gene>
<dbReference type="InterPro" id="IPR045339">
    <property type="entry name" value="DUF6534"/>
</dbReference>